<organism evidence="12 13">
    <name type="scientific">Hymenobacter roseosalivarius DSM 11622</name>
    <dbReference type="NCBI Taxonomy" id="645990"/>
    <lineage>
        <taxon>Bacteria</taxon>
        <taxon>Pseudomonadati</taxon>
        <taxon>Bacteroidota</taxon>
        <taxon>Cytophagia</taxon>
        <taxon>Cytophagales</taxon>
        <taxon>Hymenobacteraceae</taxon>
        <taxon>Hymenobacter</taxon>
    </lineage>
</organism>
<evidence type="ECO:0000256" key="2">
    <source>
        <dbReference type="ARBA" id="ARBA00008445"/>
    </source>
</evidence>
<dbReference type="AlphaFoldDB" id="A0A1W1W004"/>
<evidence type="ECO:0000256" key="11">
    <source>
        <dbReference type="SAM" id="MobiDB-lite"/>
    </source>
</evidence>
<proteinExistence type="inferred from homology"/>
<keyword evidence="13" id="KW-1185">Reference proteome</keyword>
<keyword evidence="4 10" id="KW-1003">Cell membrane</keyword>
<feature type="region of interest" description="Disordered" evidence="11">
    <location>
        <begin position="77"/>
        <end position="138"/>
    </location>
</feature>
<dbReference type="OrthoDB" id="1122493at2"/>
<evidence type="ECO:0000313" key="13">
    <source>
        <dbReference type="Proteomes" id="UP000192266"/>
    </source>
</evidence>
<accession>A0A1W1W004</accession>
<comment type="subcellular location">
    <subcellularLocation>
        <location evidence="1 10">Cell membrane</location>
        <topology evidence="1 10">Multi-pass membrane protein</topology>
    </subcellularLocation>
</comment>
<evidence type="ECO:0000256" key="10">
    <source>
        <dbReference type="RuleBase" id="RU365087"/>
    </source>
</evidence>
<evidence type="ECO:0000256" key="5">
    <source>
        <dbReference type="ARBA" id="ARBA00022692"/>
    </source>
</evidence>
<dbReference type="GO" id="GO:0005886">
    <property type="term" value="C:plasma membrane"/>
    <property type="evidence" value="ECO:0007669"/>
    <property type="project" value="UniProtKB-SubCell"/>
</dbReference>
<keyword evidence="8 10" id="KW-0811">Translocation</keyword>
<evidence type="ECO:0000256" key="1">
    <source>
        <dbReference type="ARBA" id="ARBA00004651"/>
    </source>
</evidence>
<keyword evidence="5 10" id="KW-0812">Transmembrane</keyword>
<dbReference type="NCBIfam" id="TIGR00810">
    <property type="entry name" value="secG"/>
    <property type="match status" value="1"/>
</dbReference>
<keyword evidence="3 10" id="KW-0813">Transport</keyword>
<dbReference type="PANTHER" id="PTHR34182:SF1">
    <property type="entry name" value="PROTEIN-EXPORT MEMBRANE PROTEIN SECG"/>
    <property type="match status" value="1"/>
</dbReference>
<evidence type="ECO:0000313" key="12">
    <source>
        <dbReference type="EMBL" id="SMB98949.1"/>
    </source>
</evidence>
<dbReference type="PANTHER" id="PTHR34182">
    <property type="entry name" value="PROTEIN-EXPORT MEMBRANE PROTEIN SECG"/>
    <property type="match status" value="1"/>
</dbReference>
<evidence type="ECO:0000256" key="4">
    <source>
        <dbReference type="ARBA" id="ARBA00022475"/>
    </source>
</evidence>
<feature type="transmembrane region" description="Helical" evidence="10">
    <location>
        <begin position="55"/>
        <end position="74"/>
    </location>
</feature>
<dbReference type="GO" id="GO:0015450">
    <property type="term" value="F:protein-transporting ATPase activity"/>
    <property type="evidence" value="ECO:0007669"/>
    <property type="project" value="UniProtKB-UniRule"/>
</dbReference>
<dbReference type="Proteomes" id="UP000192266">
    <property type="component" value="Unassembled WGS sequence"/>
</dbReference>
<dbReference type="EMBL" id="FWWW01000089">
    <property type="protein sequence ID" value="SMB98949.1"/>
    <property type="molecule type" value="Genomic_DNA"/>
</dbReference>
<dbReference type="STRING" id="645990.SAMN00120144_3774"/>
<dbReference type="GO" id="GO:0009306">
    <property type="term" value="P:protein secretion"/>
    <property type="evidence" value="ECO:0007669"/>
    <property type="project" value="UniProtKB-UniRule"/>
</dbReference>
<evidence type="ECO:0000256" key="7">
    <source>
        <dbReference type="ARBA" id="ARBA00022989"/>
    </source>
</evidence>
<comment type="caution">
    <text evidence="10">Lacks conserved residue(s) required for the propagation of feature annotation.</text>
</comment>
<comment type="similarity">
    <text evidence="2 10">Belongs to the SecG family.</text>
</comment>
<evidence type="ECO:0000256" key="6">
    <source>
        <dbReference type="ARBA" id="ARBA00022927"/>
    </source>
</evidence>
<evidence type="ECO:0000256" key="3">
    <source>
        <dbReference type="ARBA" id="ARBA00022448"/>
    </source>
</evidence>
<dbReference type="GO" id="GO:0043952">
    <property type="term" value="P:protein transport by the Sec complex"/>
    <property type="evidence" value="ECO:0007669"/>
    <property type="project" value="TreeGrafter"/>
</dbReference>
<comment type="function">
    <text evidence="10">Involved in protein export. Participates in an early event of protein translocation.</text>
</comment>
<evidence type="ECO:0000256" key="8">
    <source>
        <dbReference type="ARBA" id="ARBA00023010"/>
    </source>
</evidence>
<sequence length="138" mass="13898">MYIALIALIIFVCLLLALVVLAQNPKGGGLSNQFGSGGAANLMGVKRTGDLLERLTWGFALGLMVLTLGTHMIIGSGNDGPARSINQQRALETQLPTTPAPTAPGATAPAAPSTPVPAQQPTPAQQPAATPAPAPAGQ</sequence>
<gene>
    <name evidence="12" type="ORF">SAMN00120144_3774</name>
</gene>
<dbReference type="RefSeq" id="WP_084447048.1">
    <property type="nucleotide sequence ID" value="NZ_FWWW01000089.1"/>
</dbReference>
<name>A0A1W1W004_9BACT</name>
<dbReference type="Pfam" id="PF03840">
    <property type="entry name" value="SecG"/>
    <property type="match status" value="1"/>
</dbReference>
<protein>
    <recommendedName>
        <fullName evidence="10">Protein-export membrane protein SecG</fullName>
    </recommendedName>
</protein>
<evidence type="ECO:0000256" key="9">
    <source>
        <dbReference type="ARBA" id="ARBA00023136"/>
    </source>
</evidence>
<dbReference type="GO" id="GO:0065002">
    <property type="term" value="P:intracellular protein transmembrane transport"/>
    <property type="evidence" value="ECO:0007669"/>
    <property type="project" value="TreeGrafter"/>
</dbReference>
<dbReference type="InterPro" id="IPR004692">
    <property type="entry name" value="SecG"/>
</dbReference>
<reference evidence="12 13" key="1">
    <citation type="submission" date="2017-04" db="EMBL/GenBank/DDBJ databases">
        <authorList>
            <person name="Afonso C.L."/>
            <person name="Miller P.J."/>
            <person name="Scott M.A."/>
            <person name="Spackman E."/>
            <person name="Goraichik I."/>
            <person name="Dimitrov K.M."/>
            <person name="Suarez D.L."/>
            <person name="Swayne D.E."/>
        </authorList>
    </citation>
    <scope>NUCLEOTIDE SEQUENCE [LARGE SCALE GENOMIC DNA]</scope>
    <source>
        <strain evidence="12 13">DSM 11622</strain>
    </source>
</reference>
<keyword evidence="6 10" id="KW-0653">Protein transport</keyword>
<keyword evidence="9 10" id="KW-0472">Membrane</keyword>
<keyword evidence="7 10" id="KW-1133">Transmembrane helix</keyword>